<name>A0A0A8ZKY6_ARUDO</name>
<feature type="region of interest" description="Disordered" evidence="1">
    <location>
        <begin position="1"/>
        <end position="22"/>
    </location>
</feature>
<proteinExistence type="predicted"/>
<accession>A0A0A8ZKY6</accession>
<reference evidence="2" key="1">
    <citation type="submission" date="2014-09" db="EMBL/GenBank/DDBJ databases">
        <authorList>
            <person name="Magalhaes I.L.F."/>
            <person name="Oliveira U."/>
            <person name="Santos F.R."/>
            <person name="Vidigal T.H.D.A."/>
            <person name="Brescovit A.D."/>
            <person name="Santos A.J."/>
        </authorList>
    </citation>
    <scope>NUCLEOTIDE SEQUENCE</scope>
    <source>
        <tissue evidence="2">Shoot tissue taken approximately 20 cm above the soil surface</tissue>
    </source>
</reference>
<organism evidence="2">
    <name type="scientific">Arundo donax</name>
    <name type="common">Giant reed</name>
    <name type="synonym">Donax arundinaceus</name>
    <dbReference type="NCBI Taxonomy" id="35708"/>
    <lineage>
        <taxon>Eukaryota</taxon>
        <taxon>Viridiplantae</taxon>
        <taxon>Streptophyta</taxon>
        <taxon>Embryophyta</taxon>
        <taxon>Tracheophyta</taxon>
        <taxon>Spermatophyta</taxon>
        <taxon>Magnoliopsida</taxon>
        <taxon>Liliopsida</taxon>
        <taxon>Poales</taxon>
        <taxon>Poaceae</taxon>
        <taxon>PACMAD clade</taxon>
        <taxon>Arundinoideae</taxon>
        <taxon>Arundineae</taxon>
        <taxon>Arundo</taxon>
    </lineage>
</organism>
<protein>
    <submittedName>
        <fullName evidence="2">Uncharacterized protein</fullName>
    </submittedName>
</protein>
<dbReference type="EMBL" id="GBRH01258429">
    <property type="protein sequence ID" value="JAD39466.1"/>
    <property type="molecule type" value="Transcribed_RNA"/>
</dbReference>
<reference evidence="2" key="2">
    <citation type="journal article" date="2015" name="Data Brief">
        <title>Shoot transcriptome of the giant reed, Arundo donax.</title>
        <authorList>
            <person name="Barrero R.A."/>
            <person name="Guerrero F.D."/>
            <person name="Moolhuijzen P."/>
            <person name="Goolsby J.A."/>
            <person name="Tidwell J."/>
            <person name="Bellgard S.E."/>
            <person name="Bellgard M.I."/>
        </authorList>
    </citation>
    <scope>NUCLEOTIDE SEQUENCE</scope>
    <source>
        <tissue evidence="2">Shoot tissue taken approximately 20 cm above the soil surface</tissue>
    </source>
</reference>
<sequence>MRSLTDVRRKPNHQRTIACHGGRDPALSTGCKAL</sequence>
<evidence type="ECO:0000313" key="2">
    <source>
        <dbReference type="EMBL" id="JAD39466.1"/>
    </source>
</evidence>
<dbReference type="AlphaFoldDB" id="A0A0A8ZKY6"/>
<evidence type="ECO:0000256" key="1">
    <source>
        <dbReference type="SAM" id="MobiDB-lite"/>
    </source>
</evidence>